<sequence length="334" mass="36853">DLRMKVAECVEESDGPSTSTEEPSSRFTIRPVLSELETSEEIPLERVYALTVRDRRSFSAVLPLLPPLPDRLTHLKRINGDRVVVCPYDGDESLPDLEEYGSLSETLVPKEKPLTRRQFDWAKERWPCAFHPNKELESLLISSVDPSVHAAVRDALDVLRASRPACVVVRRGERVASGHQGGGMLTHASMRAVRHLAHAHRAATQRARSAMAAVTRKRSQPGSAPPLVVVADSAATAAETTDKNTIVVPPLSSLDYLATGGDVFLTHEPCAMCAMALVHARAAKVFYANRTKNGVLARREPARLDPFAGCLTEERGWQLHLEPALNHHYRVFEV</sequence>
<dbReference type="InterPro" id="IPR016193">
    <property type="entry name" value="Cytidine_deaminase-like"/>
</dbReference>
<name>A0AAV5VMF5_9BILA</name>
<gene>
    <name evidence="5" type="ORF">PFISCL1PPCAC_12088</name>
</gene>
<dbReference type="SUPFAM" id="SSF53927">
    <property type="entry name" value="Cytidine deaminase-like"/>
    <property type="match status" value="1"/>
</dbReference>
<keyword evidence="1" id="KW-0819">tRNA processing</keyword>
<dbReference type="PANTHER" id="PTHR11079:SF156">
    <property type="entry name" value="INACTIVE TRNA-SPECIFIC ADENOSINE DEAMINASE-LIKE PROTEIN 3-RELATED"/>
    <property type="match status" value="1"/>
</dbReference>
<protein>
    <recommendedName>
        <fullName evidence="4">CMP/dCMP-type deaminase domain-containing protein</fullName>
    </recommendedName>
</protein>
<dbReference type="GO" id="GO:0005634">
    <property type="term" value="C:nucleus"/>
    <property type="evidence" value="ECO:0007669"/>
    <property type="project" value="TreeGrafter"/>
</dbReference>
<dbReference type="EMBL" id="BTSY01000003">
    <property type="protein sequence ID" value="GMT20791.1"/>
    <property type="molecule type" value="Genomic_DNA"/>
</dbReference>
<feature type="non-terminal residue" evidence="5">
    <location>
        <position position="1"/>
    </location>
</feature>
<dbReference type="PANTHER" id="PTHR11079">
    <property type="entry name" value="CYTOSINE DEAMINASE FAMILY MEMBER"/>
    <property type="match status" value="1"/>
</dbReference>
<proteinExistence type="inferred from homology"/>
<dbReference type="GO" id="GO:0008033">
    <property type="term" value="P:tRNA processing"/>
    <property type="evidence" value="ECO:0007669"/>
    <property type="project" value="UniProtKB-KW"/>
</dbReference>
<feature type="region of interest" description="Disordered" evidence="3">
    <location>
        <begin position="1"/>
        <end position="25"/>
    </location>
</feature>
<evidence type="ECO:0000256" key="2">
    <source>
        <dbReference type="ARBA" id="ARBA00038160"/>
    </source>
</evidence>
<feature type="compositionally biased region" description="Polar residues" evidence="3">
    <location>
        <begin position="15"/>
        <end position="25"/>
    </location>
</feature>
<reference evidence="5" key="1">
    <citation type="submission" date="2023-10" db="EMBL/GenBank/DDBJ databases">
        <title>Genome assembly of Pristionchus species.</title>
        <authorList>
            <person name="Yoshida K."/>
            <person name="Sommer R.J."/>
        </authorList>
    </citation>
    <scope>NUCLEOTIDE SEQUENCE</scope>
    <source>
        <strain evidence="5">RS5133</strain>
    </source>
</reference>
<evidence type="ECO:0000256" key="3">
    <source>
        <dbReference type="SAM" id="MobiDB-lite"/>
    </source>
</evidence>
<dbReference type="Gene3D" id="3.40.140.10">
    <property type="entry name" value="Cytidine Deaminase, domain 2"/>
    <property type="match status" value="1"/>
</dbReference>
<keyword evidence="6" id="KW-1185">Reference proteome</keyword>
<dbReference type="GO" id="GO:0052717">
    <property type="term" value="F:tRNA-specific adenosine-34 deaminase activity"/>
    <property type="evidence" value="ECO:0007669"/>
    <property type="project" value="TreeGrafter"/>
</dbReference>
<dbReference type="GO" id="GO:0005737">
    <property type="term" value="C:cytoplasm"/>
    <property type="evidence" value="ECO:0007669"/>
    <property type="project" value="TreeGrafter"/>
</dbReference>
<evidence type="ECO:0000313" key="5">
    <source>
        <dbReference type="EMBL" id="GMT20791.1"/>
    </source>
</evidence>
<dbReference type="Proteomes" id="UP001432322">
    <property type="component" value="Unassembled WGS sequence"/>
</dbReference>
<organism evidence="5 6">
    <name type="scientific">Pristionchus fissidentatus</name>
    <dbReference type="NCBI Taxonomy" id="1538716"/>
    <lineage>
        <taxon>Eukaryota</taxon>
        <taxon>Metazoa</taxon>
        <taxon>Ecdysozoa</taxon>
        <taxon>Nematoda</taxon>
        <taxon>Chromadorea</taxon>
        <taxon>Rhabditida</taxon>
        <taxon>Rhabditina</taxon>
        <taxon>Diplogasteromorpha</taxon>
        <taxon>Diplogasteroidea</taxon>
        <taxon>Neodiplogasteridae</taxon>
        <taxon>Pristionchus</taxon>
    </lineage>
</organism>
<dbReference type="AlphaFoldDB" id="A0AAV5VMF5"/>
<dbReference type="Pfam" id="PF00383">
    <property type="entry name" value="dCMP_cyt_deam_1"/>
    <property type="match status" value="1"/>
</dbReference>
<feature type="domain" description="CMP/dCMP-type deaminase" evidence="4">
    <location>
        <begin position="198"/>
        <end position="307"/>
    </location>
</feature>
<evidence type="ECO:0000256" key="1">
    <source>
        <dbReference type="ARBA" id="ARBA00022694"/>
    </source>
</evidence>
<comment type="similarity">
    <text evidence="2">Belongs to the cytidine and deoxycytidylate deaminase family. ADAT3 subfamily.</text>
</comment>
<comment type="caution">
    <text evidence="5">The sequence shown here is derived from an EMBL/GenBank/DDBJ whole genome shotgun (WGS) entry which is preliminary data.</text>
</comment>
<dbReference type="InterPro" id="IPR002125">
    <property type="entry name" value="CMP_dCMP_dom"/>
</dbReference>
<dbReference type="PROSITE" id="PS51747">
    <property type="entry name" value="CYT_DCMP_DEAMINASES_2"/>
    <property type="match status" value="1"/>
</dbReference>
<evidence type="ECO:0000313" key="6">
    <source>
        <dbReference type="Proteomes" id="UP001432322"/>
    </source>
</evidence>
<feature type="non-terminal residue" evidence="5">
    <location>
        <position position="334"/>
    </location>
</feature>
<accession>A0AAV5VMF5</accession>
<evidence type="ECO:0000259" key="4">
    <source>
        <dbReference type="PROSITE" id="PS51747"/>
    </source>
</evidence>